<evidence type="ECO:0000256" key="7">
    <source>
        <dbReference type="ARBA" id="ARBA00023224"/>
    </source>
</evidence>
<organism evidence="10 11">
    <name type="scientific">Biomphalaria pfeifferi</name>
    <name type="common">Bloodfluke planorb</name>
    <name type="synonym">Freshwater snail</name>
    <dbReference type="NCBI Taxonomy" id="112525"/>
    <lineage>
        <taxon>Eukaryota</taxon>
        <taxon>Metazoa</taxon>
        <taxon>Spiralia</taxon>
        <taxon>Lophotrochozoa</taxon>
        <taxon>Mollusca</taxon>
        <taxon>Gastropoda</taxon>
        <taxon>Heterobranchia</taxon>
        <taxon>Euthyneura</taxon>
        <taxon>Panpulmonata</taxon>
        <taxon>Hygrophila</taxon>
        <taxon>Lymnaeoidea</taxon>
        <taxon>Planorbidae</taxon>
        <taxon>Biomphalaria</taxon>
    </lineage>
</organism>
<evidence type="ECO:0000256" key="3">
    <source>
        <dbReference type="ARBA" id="ARBA00022989"/>
    </source>
</evidence>
<feature type="transmembrane region" description="Helical" evidence="8">
    <location>
        <begin position="301"/>
        <end position="325"/>
    </location>
</feature>
<dbReference type="PANTHER" id="PTHR24243:SF230">
    <property type="entry name" value="G-PROTEIN COUPLED RECEPTORS FAMILY 1 PROFILE DOMAIN-CONTAINING PROTEIN"/>
    <property type="match status" value="1"/>
</dbReference>
<feature type="transmembrane region" description="Helical" evidence="8">
    <location>
        <begin position="156"/>
        <end position="173"/>
    </location>
</feature>
<dbReference type="GO" id="GO:0004930">
    <property type="term" value="F:G protein-coupled receptor activity"/>
    <property type="evidence" value="ECO:0007669"/>
    <property type="project" value="UniProtKB-KW"/>
</dbReference>
<keyword evidence="11" id="KW-1185">Reference proteome</keyword>
<comment type="caution">
    <text evidence="10">The sequence shown here is derived from an EMBL/GenBank/DDBJ whole genome shotgun (WGS) entry which is preliminary data.</text>
</comment>
<keyword evidence="7" id="KW-0807">Transducer</keyword>
<dbReference type="SUPFAM" id="SSF81321">
    <property type="entry name" value="Family A G protein-coupled receptor-like"/>
    <property type="match status" value="1"/>
</dbReference>
<dbReference type="AlphaFoldDB" id="A0AAD8F9K2"/>
<keyword evidence="3 8" id="KW-1133">Transmembrane helix</keyword>
<evidence type="ECO:0000256" key="6">
    <source>
        <dbReference type="ARBA" id="ARBA00023170"/>
    </source>
</evidence>
<evidence type="ECO:0000256" key="1">
    <source>
        <dbReference type="ARBA" id="ARBA00004141"/>
    </source>
</evidence>
<keyword evidence="4" id="KW-0297">G-protein coupled receptor</keyword>
<gene>
    <name evidence="10" type="ORF">Bpfe_014372</name>
</gene>
<feature type="transmembrane region" description="Helical" evidence="8">
    <location>
        <begin position="110"/>
        <end position="135"/>
    </location>
</feature>
<dbReference type="InterPro" id="IPR017452">
    <property type="entry name" value="GPCR_Rhodpsn_7TM"/>
</dbReference>
<evidence type="ECO:0000256" key="8">
    <source>
        <dbReference type="SAM" id="Phobius"/>
    </source>
</evidence>
<reference evidence="10" key="1">
    <citation type="journal article" date="2023" name="PLoS Negl. Trop. Dis.">
        <title>A genome sequence for Biomphalaria pfeifferi, the major vector snail for the human-infecting parasite Schistosoma mansoni.</title>
        <authorList>
            <person name="Bu L."/>
            <person name="Lu L."/>
            <person name="Laidemitt M.R."/>
            <person name="Zhang S.M."/>
            <person name="Mutuku M."/>
            <person name="Mkoji G."/>
            <person name="Steinauer M."/>
            <person name="Loker E.S."/>
        </authorList>
    </citation>
    <scope>NUCLEOTIDE SEQUENCE</scope>
    <source>
        <strain evidence="10">KasaAsao</strain>
    </source>
</reference>
<evidence type="ECO:0000259" key="9">
    <source>
        <dbReference type="PROSITE" id="PS50262"/>
    </source>
</evidence>
<feature type="domain" description="G-protein coupled receptors family 1 profile" evidence="9">
    <location>
        <begin position="52"/>
        <end position="324"/>
    </location>
</feature>
<dbReference type="Gene3D" id="1.20.1070.10">
    <property type="entry name" value="Rhodopsin 7-helix transmembrane proteins"/>
    <property type="match status" value="1"/>
</dbReference>
<feature type="transmembrane region" description="Helical" evidence="8">
    <location>
        <begin position="30"/>
        <end position="59"/>
    </location>
</feature>
<reference evidence="10" key="2">
    <citation type="submission" date="2023-04" db="EMBL/GenBank/DDBJ databases">
        <authorList>
            <person name="Bu L."/>
            <person name="Lu L."/>
            <person name="Laidemitt M.R."/>
            <person name="Zhang S.M."/>
            <person name="Mutuku M."/>
            <person name="Mkoji G."/>
            <person name="Steinauer M."/>
            <person name="Loker E.S."/>
        </authorList>
    </citation>
    <scope>NUCLEOTIDE SEQUENCE</scope>
    <source>
        <strain evidence="10">KasaAsao</strain>
        <tissue evidence="10">Whole Snail</tissue>
    </source>
</reference>
<proteinExistence type="predicted"/>
<sequence>MHNISHLVEHENYLQDNSRSDKITAEISPWTIVILLNNVCVSSLFGLAGIVGNIFNVIVFAHQGLKSSINICLFSMAISDTVTVLILEWANICFNPFIDNLRAPVIFSDLYYVSAAWLAGSTYRITLYLTVYITAERCLCILFPLKIKTLVTPRKTKFIVVMINVANLITLIPEYSTVYLSWRFNEARNETILGLAARSNRAETLPITFLTHVVLVVVGFISVVVLTFILVVHLRRQTQWRIQSSGDRKRRAAYSLRERKSEVLVVMVAASVVISYIPLTCVSLVTVFMPDFSIGGQLSDIFVKIWITIYIFGMTNASSNIIIYYRMNSKFKRSFQELICSVK</sequence>
<dbReference type="PRINTS" id="PR00237">
    <property type="entry name" value="GPCRRHODOPSN"/>
</dbReference>
<dbReference type="InterPro" id="IPR000276">
    <property type="entry name" value="GPCR_Rhodpsn"/>
</dbReference>
<evidence type="ECO:0000256" key="4">
    <source>
        <dbReference type="ARBA" id="ARBA00023040"/>
    </source>
</evidence>
<feature type="transmembrane region" description="Helical" evidence="8">
    <location>
        <begin position="263"/>
        <end position="289"/>
    </location>
</feature>
<dbReference type="PANTHER" id="PTHR24243">
    <property type="entry name" value="G-PROTEIN COUPLED RECEPTOR"/>
    <property type="match status" value="1"/>
</dbReference>
<comment type="subcellular location">
    <subcellularLocation>
        <location evidence="1">Membrane</location>
        <topology evidence="1">Multi-pass membrane protein</topology>
    </subcellularLocation>
</comment>
<dbReference type="Proteomes" id="UP001233172">
    <property type="component" value="Unassembled WGS sequence"/>
</dbReference>
<evidence type="ECO:0000313" key="10">
    <source>
        <dbReference type="EMBL" id="KAK0056285.1"/>
    </source>
</evidence>
<dbReference type="PROSITE" id="PS50262">
    <property type="entry name" value="G_PROTEIN_RECEP_F1_2"/>
    <property type="match status" value="1"/>
</dbReference>
<feature type="transmembrane region" description="Helical" evidence="8">
    <location>
        <begin position="209"/>
        <end position="232"/>
    </location>
</feature>
<keyword evidence="6 10" id="KW-0675">Receptor</keyword>
<accession>A0AAD8F9K2</accession>
<dbReference type="GO" id="GO:0005886">
    <property type="term" value="C:plasma membrane"/>
    <property type="evidence" value="ECO:0007669"/>
    <property type="project" value="TreeGrafter"/>
</dbReference>
<keyword evidence="2 8" id="KW-0812">Transmembrane</keyword>
<evidence type="ECO:0000313" key="11">
    <source>
        <dbReference type="Proteomes" id="UP001233172"/>
    </source>
</evidence>
<evidence type="ECO:0000256" key="5">
    <source>
        <dbReference type="ARBA" id="ARBA00023136"/>
    </source>
</evidence>
<name>A0AAD8F9K2_BIOPF</name>
<dbReference type="EMBL" id="JASAOG010000063">
    <property type="protein sequence ID" value="KAK0056285.1"/>
    <property type="molecule type" value="Genomic_DNA"/>
</dbReference>
<evidence type="ECO:0000256" key="2">
    <source>
        <dbReference type="ARBA" id="ARBA00022692"/>
    </source>
</evidence>
<protein>
    <submittedName>
        <fullName evidence="10">Tachykinin-like peptides receptor 86C</fullName>
    </submittedName>
</protein>
<dbReference type="Pfam" id="PF00001">
    <property type="entry name" value="7tm_1"/>
    <property type="match status" value="1"/>
</dbReference>
<feature type="transmembrane region" description="Helical" evidence="8">
    <location>
        <begin position="71"/>
        <end position="90"/>
    </location>
</feature>
<keyword evidence="5 8" id="KW-0472">Membrane</keyword>